<feature type="compositionally biased region" description="Acidic residues" evidence="1">
    <location>
        <begin position="113"/>
        <end position="128"/>
    </location>
</feature>
<organism evidence="2">
    <name type="scientific">Locusta migratoria</name>
    <name type="common">Migratory locust</name>
    <dbReference type="NCBI Taxonomy" id="7004"/>
    <lineage>
        <taxon>Eukaryota</taxon>
        <taxon>Metazoa</taxon>
        <taxon>Ecdysozoa</taxon>
        <taxon>Arthropoda</taxon>
        <taxon>Hexapoda</taxon>
        <taxon>Insecta</taxon>
        <taxon>Pterygota</taxon>
        <taxon>Neoptera</taxon>
        <taxon>Polyneoptera</taxon>
        <taxon>Orthoptera</taxon>
        <taxon>Caelifera</taxon>
        <taxon>Acrididea</taxon>
        <taxon>Acridomorpha</taxon>
        <taxon>Acridoidea</taxon>
        <taxon>Acrididae</taxon>
        <taxon>Oedipodinae</taxon>
        <taxon>Locusta</taxon>
    </lineage>
</organism>
<dbReference type="AlphaFoldDB" id="A0A0H3YID7"/>
<sequence>MRTAAAAAADADGGAADGLLEKRAPSLGFHGVRGKKDDLQELEDKRAPSLGFHGVRGKKDDANGLDDDDFDKRAPMRGFQSVRGKKDEAEVEDAELGDGDYLQLAGLPYREDYDADGDADDDGEELQLDDPWLRDQKRALKGFFGTRGKKAPQAGFYGVRGKKGPSGFYGVRGKKAPLSGFYGVRGKKAPSAGFHGVRGKKEDGASAPDLDSLLYYLNEAGEAARQKRGNTKKAPVGFYGTRGKKSWAPDGGVAPSDSIASSLVNSQ</sequence>
<feature type="region of interest" description="Disordered" evidence="1">
    <location>
        <begin position="30"/>
        <end position="99"/>
    </location>
</feature>
<dbReference type="EMBL" id="KP895539">
    <property type="protein sequence ID" value="AKN21238.1"/>
    <property type="molecule type" value="mRNA"/>
</dbReference>
<evidence type="ECO:0000313" key="2">
    <source>
        <dbReference type="EMBL" id="AKN21238.1"/>
    </source>
</evidence>
<protein>
    <submittedName>
        <fullName evidence="2">Tachykinin</fullName>
    </submittedName>
</protein>
<feature type="region of interest" description="Disordered" evidence="1">
    <location>
        <begin position="224"/>
        <end position="267"/>
    </location>
</feature>
<feature type="region of interest" description="Disordered" evidence="1">
    <location>
        <begin position="112"/>
        <end position="131"/>
    </location>
</feature>
<feature type="compositionally biased region" description="Polar residues" evidence="1">
    <location>
        <begin position="258"/>
        <end position="267"/>
    </location>
</feature>
<feature type="compositionally biased region" description="Acidic residues" evidence="1">
    <location>
        <begin position="89"/>
        <end position="98"/>
    </location>
</feature>
<accession>A0A0H3YID7</accession>
<evidence type="ECO:0000256" key="1">
    <source>
        <dbReference type="SAM" id="MobiDB-lite"/>
    </source>
</evidence>
<feature type="non-terminal residue" evidence="2">
    <location>
        <position position="267"/>
    </location>
</feature>
<name>A0A0H3YID7_LOCMI</name>
<feature type="compositionally biased region" description="Basic and acidic residues" evidence="1">
    <location>
        <begin position="34"/>
        <end position="47"/>
    </location>
</feature>
<reference evidence="2" key="1">
    <citation type="journal article" date="2015" name="Insect Biochem. Mol. Biol.">
        <title>Molecular characterization and expression profiles of neuropeptide precursors in the migratory locust.</title>
        <authorList>
            <person name="Hou L."/>
            <person name="Jiang F."/>
            <person name="Yang P."/>
            <person name="Wang X."/>
            <person name="Kang L."/>
        </authorList>
    </citation>
    <scope>NUCLEOTIDE SEQUENCE</scope>
</reference>
<proteinExistence type="evidence at transcript level"/>